<proteinExistence type="predicted"/>
<dbReference type="PANTHER" id="PTHR13504:SF38">
    <property type="entry name" value="FIDO DOMAIN-CONTAINING PROTEIN"/>
    <property type="match status" value="1"/>
</dbReference>
<comment type="caution">
    <text evidence="4">The sequence shown here is derived from an EMBL/GenBank/DDBJ whole genome shotgun (WGS) entry which is preliminary data.</text>
</comment>
<evidence type="ECO:0000313" key="5">
    <source>
        <dbReference type="Proteomes" id="UP000823858"/>
    </source>
</evidence>
<dbReference type="Pfam" id="PF02661">
    <property type="entry name" value="Fic"/>
    <property type="match status" value="1"/>
</dbReference>
<feature type="domain" description="Fido" evidence="3">
    <location>
        <begin position="118"/>
        <end position="265"/>
    </location>
</feature>
<name>A0A9D2QH22_9CORY</name>
<evidence type="ECO:0000259" key="3">
    <source>
        <dbReference type="PROSITE" id="PS51459"/>
    </source>
</evidence>
<feature type="binding site" evidence="2">
    <location>
        <begin position="206"/>
        <end position="213"/>
    </location>
    <ligand>
        <name>ATP</name>
        <dbReference type="ChEBI" id="CHEBI:30616"/>
    </ligand>
</feature>
<dbReference type="SUPFAM" id="SSF140931">
    <property type="entry name" value="Fic-like"/>
    <property type="match status" value="1"/>
</dbReference>
<dbReference type="Gene3D" id="1.10.10.10">
    <property type="entry name" value="Winged helix-like DNA-binding domain superfamily/Winged helix DNA-binding domain"/>
    <property type="match status" value="1"/>
</dbReference>
<dbReference type="GO" id="GO:0005524">
    <property type="term" value="F:ATP binding"/>
    <property type="evidence" value="ECO:0007669"/>
    <property type="project" value="UniProtKB-KW"/>
</dbReference>
<dbReference type="SUPFAM" id="SSF46785">
    <property type="entry name" value="Winged helix' DNA-binding domain"/>
    <property type="match status" value="1"/>
</dbReference>
<sequence length="377" mass="40589">MSARARQRQPTEYQSAIPPLIADIPDITSHLSADTLALADRATITAARFDATQAAAVLPFTPLLLRGESVASSRIEQLTSSARKVMEAELLGASQGNAGLIVAATSQMNEAIQSTETPTVDSILTLHQLLLETSAPDIAGVLRADPVWVGGSDAHPIDALFVPPAPGRVPELMDDLEGFMARSDVPALVLAALSHAQFETIHPFVDGNGRTGRALMHAILRHKGVSSNGILPLAAGILEDPDIYFGALDAYRTGDLNAIVWLIAHATLRGAELGEWLGSELIELKDSWDGLVHARRDAADWRVLDLLVRRPVLDAVAVRDELGVSPANARKALDRLENGGILISSQVEKNRRAWRCPEVLELLDEFAERAGRRGHPM</sequence>
<evidence type="ECO:0000313" key="4">
    <source>
        <dbReference type="EMBL" id="HJC85912.1"/>
    </source>
</evidence>
<gene>
    <name evidence="4" type="ORF">H9751_10305</name>
</gene>
<dbReference type="InterPro" id="IPR003812">
    <property type="entry name" value="Fido"/>
</dbReference>
<dbReference type="InterPro" id="IPR036597">
    <property type="entry name" value="Fido-like_dom_sf"/>
</dbReference>
<feature type="active site" evidence="1">
    <location>
        <position position="202"/>
    </location>
</feature>
<dbReference type="EMBL" id="DWVP01000023">
    <property type="protein sequence ID" value="HJC85912.1"/>
    <property type="molecule type" value="Genomic_DNA"/>
</dbReference>
<evidence type="ECO:0000256" key="1">
    <source>
        <dbReference type="PIRSR" id="PIRSR640198-1"/>
    </source>
</evidence>
<dbReference type="Gene3D" id="1.10.3290.10">
    <property type="entry name" value="Fido-like domain"/>
    <property type="match status" value="1"/>
</dbReference>
<reference evidence="4" key="2">
    <citation type="submission" date="2021-04" db="EMBL/GenBank/DDBJ databases">
        <authorList>
            <person name="Gilroy R."/>
        </authorList>
    </citation>
    <scope>NUCLEOTIDE SEQUENCE</scope>
    <source>
        <strain evidence="4">ChiHjej13B12-4958</strain>
    </source>
</reference>
<dbReference type="InterPro" id="IPR036390">
    <property type="entry name" value="WH_DNA-bd_sf"/>
</dbReference>
<reference evidence="4" key="1">
    <citation type="journal article" date="2021" name="PeerJ">
        <title>Extensive microbial diversity within the chicken gut microbiome revealed by metagenomics and culture.</title>
        <authorList>
            <person name="Gilroy R."/>
            <person name="Ravi A."/>
            <person name="Getino M."/>
            <person name="Pursley I."/>
            <person name="Horton D.L."/>
            <person name="Alikhan N.F."/>
            <person name="Baker D."/>
            <person name="Gharbi K."/>
            <person name="Hall N."/>
            <person name="Watson M."/>
            <person name="Adriaenssens E.M."/>
            <person name="Foster-Nyarko E."/>
            <person name="Jarju S."/>
            <person name="Secka A."/>
            <person name="Antonio M."/>
            <person name="Oren A."/>
            <person name="Chaudhuri R.R."/>
            <person name="La Ragione R."/>
            <person name="Hildebrand F."/>
            <person name="Pallen M.J."/>
        </authorList>
    </citation>
    <scope>NUCLEOTIDE SEQUENCE</scope>
    <source>
        <strain evidence="4">ChiHjej13B12-4958</strain>
    </source>
</reference>
<dbReference type="Proteomes" id="UP000823858">
    <property type="component" value="Unassembled WGS sequence"/>
</dbReference>
<dbReference type="PROSITE" id="PS51459">
    <property type="entry name" value="FIDO"/>
    <property type="match status" value="1"/>
</dbReference>
<keyword evidence="2" id="KW-0067">ATP-binding</keyword>
<keyword evidence="2" id="KW-0547">Nucleotide-binding</keyword>
<accession>A0A9D2QH22</accession>
<evidence type="ECO:0000256" key="2">
    <source>
        <dbReference type="PIRSR" id="PIRSR640198-2"/>
    </source>
</evidence>
<dbReference type="InterPro" id="IPR036388">
    <property type="entry name" value="WH-like_DNA-bd_sf"/>
</dbReference>
<dbReference type="AlphaFoldDB" id="A0A9D2QH22"/>
<organism evidence="4 5">
    <name type="scientific">Candidatus Corynebacterium faecigallinarum</name>
    <dbReference type="NCBI Taxonomy" id="2838528"/>
    <lineage>
        <taxon>Bacteria</taxon>
        <taxon>Bacillati</taxon>
        <taxon>Actinomycetota</taxon>
        <taxon>Actinomycetes</taxon>
        <taxon>Mycobacteriales</taxon>
        <taxon>Corynebacteriaceae</taxon>
        <taxon>Corynebacterium</taxon>
    </lineage>
</organism>
<dbReference type="InterPro" id="IPR040198">
    <property type="entry name" value="Fido_containing"/>
</dbReference>
<protein>
    <submittedName>
        <fullName evidence="4">Fic family protein</fullName>
    </submittedName>
</protein>
<dbReference type="PANTHER" id="PTHR13504">
    <property type="entry name" value="FIDO DOMAIN-CONTAINING PROTEIN DDB_G0283145"/>
    <property type="match status" value="1"/>
</dbReference>